<sequence>MLVLAIAMLTPGTKLPEVDLFNFQDKAVHLISFFLQGYLWSGVGVDKDQISVKNPKIWQNFVLFGILIGIVLESLQQFIPLRSFDLMDMIVNGLGACLGLLVYLKWPSIKYILD</sequence>
<name>A0ABN1N1Q4_9BACT</name>
<dbReference type="EMBL" id="BAAAFI010000013">
    <property type="protein sequence ID" value="GAA0879535.1"/>
    <property type="molecule type" value="Genomic_DNA"/>
</dbReference>
<keyword evidence="4" id="KW-1185">Reference proteome</keyword>
<dbReference type="NCBIfam" id="NF037970">
    <property type="entry name" value="vanZ_1"/>
    <property type="match status" value="1"/>
</dbReference>
<proteinExistence type="predicted"/>
<dbReference type="PANTHER" id="PTHR28008">
    <property type="entry name" value="DOMAIN PROTEIN, PUTATIVE (AFU_ORTHOLOGUE AFUA_3G10980)-RELATED"/>
    <property type="match status" value="1"/>
</dbReference>
<dbReference type="RefSeq" id="WP_343852031.1">
    <property type="nucleotide sequence ID" value="NZ_BAAAFI010000013.1"/>
</dbReference>
<evidence type="ECO:0000313" key="3">
    <source>
        <dbReference type="EMBL" id="GAA0879535.1"/>
    </source>
</evidence>
<keyword evidence="1" id="KW-0472">Membrane</keyword>
<dbReference type="InterPro" id="IPR006976">
    <property type="entry name" value="VanZ-like"/>
</dbReference>
<evidence type="ECO:0000313" key="4">
    <source>
        <dbReference type="Proteomes" id="UP001500469"/>
    </source>
</evidence>
<evidence type="ECO:0000259" key="2">
    <source>
        <dbReference type="Pfam" id="PF04892"/>
    </source>
</evidence>
<reference evidence="3 4" key="1">
    <citation type="journal article" date="2019" name="Int. J. Syst. Evol. Microbiol.">
        <title>The Global Catalogue of Microorganisms (GCM) 10K type strain sequencing project: providing services to taxonomists for standard genome sequencing and annotation.</title>
        <authorList>
            <consortium name="The Broad Institute Genomics Platform"/>
            <consortium name="The Broad Institute Genome Sequencing Center for Infectious Disease"/>
            <person name="Wu L."/>
            <person name="Ma J."/>
        </authorList>
    </citation>
    <scope>NUCLEOTIDE SEQUENCE [LARGE SCALE GENOMIC DNA]</scope>
    <source>
        <strain evidence="3 4">JCM 16112</strain>
    </source>
</reference>
<protein>
    <recommendedName>
        <fullName evidence="2">VanZ-like domain-containing protein</fullName>
    </recommendedName>
</protein>
<accession>A0ABN1N1Q4</accession>
<gene>
    <name evidence="3" type="ORF">GCM10009119_25030</name>
</gene>
<keyword evidence="1" id="KW-0812">Transmembrane</keyword>
<keyword evidence="1" id="KW-1133">Transmembrane helix</keyword>
<evidence type="ECO:0000256" key="1">
    <source>
        <dbReference type="SAM" id="Phobius"/>
    </source>
</evidence>
<comment type="caution">
    <text evidence="3">The sequence shown here is derived from an EMBL/GenBank/DDBJ whole genome shotgun (WGS) entry which is preliminary data.</text>
</comment>
<organism evidence="3 4">
    <name type="scientific">Algoriphagus jejuensis</name>
    <dbReference type="NCBI Taxonomy" id="419934"/>
    <lineage>
        <taxon>Bacteria</taxon>
        <taxon>Pseudomonadati</taxon>
        <taxon>Bacteroidota</taxon>
        <taxon>Cytophagia</taxon>
        <taxon>Cytophagales</taxon>
        <taxon>Cyclobacteriaceae</taxon>
        <taxon>Algoriphagus</taxon>
    </lineage>
</organism>
<dbReference type="Pfam" id="PF04892">
    <property type="entry name" value="VanZ"/>
    <property type="match status" value="1"/>
</dbReference>
<feature type="transmembrane region" description="Helical" evidence="1">
    <location>
        <begin position="86"/>
        <end position="104"/>
    </location>
</feature>
<feature type="transmembrane region" description="Helical" evidence="1">
    <location>
        <begin position="57"/>
        <end position="80"/>
    </location>
</feature>
<feature type="domain" description="VanZ-like" evidence="2">
    <location>
        <begin position="50"/>
        <end position="104"/>
    </location>
</feature>
<feature type="transmembrane region" description="Helical" evidence="1">
    <location>
        <begin position="26"/>
        <end position="45"/>
    </location>
</feature>
<dbReference type="Proteomes" id="UP001500469">
    <property type="component" value="Unassembled WGS sequence"/>
</dbReference>
<dbReference type="PANTHER" id="PTHR28008:SF1">
    <property type="entry name" value="DOMAIN PROTEIN, PUTATIVE (AFU_ORTHOLOGUE AFUA_3G10980)-RELATED"/>
    <property type="match status" value="1"/>
</dbReference>